<dbReference type="InterPro" id="IPR003772">
    <property type="entry name" value="YceD"/>
</dbReference>
<reference evidence="1 2" key="1">
    <citation type="journal article" date="2017" name="ISME J.">
        <title>Potential for microbial H2 and metal transformations associated with novel bacteria and archaea in deep terrestrial subsurface sediments.</title>
        <authorList>
            <person name="Hernsdorf A.W."/>
            <person name="Amano Y."/>
            <person name="Miyakawa K."/>
            <person name="Ise K."/>
            <person name="Suzuki Y."/>
            <person name="Anantharaman K."/>
            <person name="Probst A."/>
            <person name="Burstein D."/>
            <person name="Thomas B.C."/>
            <person name="Banfield J.F."/>
        </authorList>
    </citation>
    <scope>NUCLEOTIDE SEQUENCE [LARGE SCALE GENOMIC DNA]</scope>
    <source>
        <strain evidence="1">HGW-Actinobacteria-3</strain>
    </source>
</reference>
<organism evidence="1 2">
    <name type="scientific">Candidatus Anoxymicrobium japonicum</name>
    <dbReference type="NCBI Taxonomy" id="2013648"/>
    <lineage>
        <taxon>Bacteria</taxon>
        <taxon>Bacillati</taxon>
        <taxon>Actinomycetota</taxon>
        <taxon>Candidatus Geothermincolia</taxon>
        <taxon>Candidatus Geothermincolales</taxon>
        <taxon>Candidatus Anoxymicrobiaceae</taxon>
        <taxon>Candidatus Anoxymicrobium</taxon>
    </lineage>
</organism>
<dbReference type="PANTHER" id="PTHR34374:SF1">
    <property type="entry name" value="LARGE RIBOSOMAL RNA SUBUNIT ACCUMULATION PROTEIN YCED HOMOLOG 1, CHLOROPLASTIC"/>
    <property type="match status" value="1"/>
</dbReference>
<dbReference type="Pfam" id="PF02620">
    <property type="entry name" value="YceD"/>
    <property type="match status" value="1"/>
</dbReference>
<accession>A0A2N3G3V3</accession>
<dbReference type="Proteomes" id="UP000233654">
    <property type="component" value="Unassembled WGS sequence"/>
</dbReference>
<dbReference type="AlphaFoldDB" id="A0A2N3G3V3"/>
<evidence type="ECO:0000313" key="1">
    <source>
        <dbReference type="EMBL" id="PKQ27395.1"/>
    </source>
</evidence>
<dbReference type="EMBL" id="PHEX01000115">
    <property type="protein sequence ID" value="PKQ27395.1"/>
    <property type="molecule type" value="Genomic_DNA"/>
</dbReference>
<comment type="caution">
    <text evidence="1">The sequence shown here is derived from an EMBL/GenBank/DDBJ whole genome shotgun (WGS) entry which is preliminary data.</text>
</comment>
<evidence type="ECO:0000313" key="2">
    <source>
        <dbReference type="Proteomes" id="UP000233654"/>
    </source>
</evidence>
<dbReference type="PANTHER" id="PTHR34374">
    <property type="entry name" value="LARGE RIBOSOMAL RNA SUBUNIT ACCUMULATION PROTEIN YCED HOMOLOG 1, CHLOROPLASTIC"/>
    <property type="match status" value="1"/>
</dbReference>
<proteinExistence type="predicted"/>
<protein>
    <recommendedName>
        <fullName evidence="3">DUF177 domain-containing protein</fullName>
    </recommendedName>
</protein>
<evidence type="ECO:0008006" key="3">
    <source>
        <dbReference type="Google" id="ProtNLM"/>
    </source>
</evidence>
<name>A0A2N3G3V3_9ACTN</name>
<sequence>MTPHSVQYLIPDLKIDVSNALRLIGDRKKVDGSANLDLRDACEMEFQPGESVRWSLELCRIAGAIEIAGTVDGWVAMFCYRCLERFHFTFSVTVREHALLPDSGNVDEDEQSAFDYVVRDGILNLEPVLRDLIALSFPARRICDEACKGLCVKCGANLNVEPCSCK</sequence>
<gene>
    <name evidence="1" type="ORF">CVT63_08215</name>
</gene>